<dbReference type="EMBL" id="KI659180">
    <property type="protein sequence ID" value="ETN80170.1"/>
    <property type="molecule type" value="Genomic_DNA"/>
</dbReference>
<organism evidence="2 3">
    <name type="scientific">Necator americanus</name>
    <name type="common">Human hookworm</name>
    <dbReference type="NCBI Taxonomy" id="51031"/>
    <lineage>
        <taxon>Eukaryota</taxon>
        <taxon>Metazoa</taxon>
        <taxon>Ecdysozoa</taxon>
        <taxon>Nematoda</taxon>
        <taxon>Chromadorea</taxon>
        <taxon>Rhabditida</taxon>
        <taxon>Rhabditina</taxon>
        <taxon>Rhabditomorpha</taxon>
        <taxon>Strongyloidea</taxon>
        <taxon>Ancylostomatidae</taxon>
        <taxon>Bunostominae</taxon>
        <taxon>Necator</taxon>
    </lineage>
</organism>
<gene>
    <name evidence="2" type="ORF">NECAME_09336</name>
</gene>
<name>W2TDN9_NECAM</name>
<evidence type="ECO:0000256" key="1">
    <source>
        <dbReference type="SAM" id="MobiDB-lite"/>
    </source>
</evidence>
<dbReference type="KEGG" id="nai:NECAME_09336"/>
<feature type="region of interest" description="Disordered" evidence="1">
    <location>
        <begin position="51"/>
        <end position="71"/>
    </location>
</feature>
<dbReference type="AlphaFoldDB" id="W2TDN9"/>
<reference evidence="3" key="1">
    <citation type="journal article" date="2014" name="Nat. Genet.">
        <title>Genome of the human hookworm Necator americanus.</title>
        <authorList>
            <person name="Tang Y.T."/>
            <person name="Gao X."/>
            <person name="Rosa B.A."/>
            <person name="Abubucker S."/>
            <person name="Hallsworth-Pepin K."/>
            <person name="Martin J."/>
            <person name="Tyagi R."/>
            <person name="Heizer E."/>
            <person name="Zhang X."/>
            <person name="Bhonagiri-Palsikar V."/>
            <person name="Minx P."/>
            <person name="Warren W.C."/>
            <person name="Wang Q."/>
            <person name="Zhan B."/>
            <person name="Hotez P.J."/>
            <person name="Sternberg P.W."/>
            <person name="Dougall A."/>
            <person name="Gaze S.T."/>
            <person name="Mulvenna J."/>
            <person name="Sotillo J."/>
            <person name="Ranganathan S."/>
            <person name="Rabelo E.M."/>
            <person name="Wilson R.K."/>
            <person name="Felgner P.L."/>
            <person name="Bethony J."/>
            <person name="Hawdon J.M."/>
            <person name="Gasser R.B."/>
            <person name="Loukas A."/>
            <person name="Mitreva M."/>
        </authorList>
    </citation>
    <scope>NUCLEOTIDE SEQUENCE [LARGE SCALE GENOMIC DNA]</scope>
</reference>
<accession>W2TDN9</accession>
<protein>
    <submittedName>
        <fullName evidence="2">Uncharacterized protein</fullName>
    </submittedName>
</protein>
<keyword evidence="3" id="KW-1185">Reference proteome</keyword>
<evidence type="ECO:0000313" key="2">
    <source>
        <dbReference type="EMBL" id="ETN80170.1"/>
    </source>
</evidence>
<dbReference type="Proteomes" id="UP000053676">
    <property type="component" value="Unassembled WGS sequence"/>
</dbReference>
<sequence length="71" mass="7851">MQAENLGRRHCLQITLSVELRAALLDYAAKVIFTHPFSSLSGRPTQRFFKGNKHCQSSDGLKGGRDVYNGG</sequence>
<evidence type="ECO:0000313" key="3">
    <source>
        <dbReference type="Proteomes" id="UP000053676"/>
    </source>
</evidence>
<proteinExistence type="predicted"/>